<keyword evidence="2" id="KW-0808">Transferase</keyword>
<gene>
    <name evidence="2" type="ORF">L0664_05070</name>
</gene>
<dbReference type="Pfam" id="PF13579">
    <property type="entry name" value="Glyco_trans_4_4"/>
    <property type="match status" value="1"/>
</dbReference>
<reference evidence="2 3" key="1">
    <citation type="submission" date="2022-01" db="EMBL/GenBank/DDBJ databases">
        <title>Octadecabacter sp. nov., isolated from a marine alga.</title>
        <authorList>
            <person name="Jin M.S."/>
            <person name="Kim H.M."/>
            <person name="Han D.M."/>
            <person name="Jung J.J."/>
            <person name="Jeon C.O."/>
        </authorList>
    </citation>
    <scope>NUCLEOTIDE SEQUENCE [LARGE SCALE GENOMIC DNA]</scope>
    <source>
        <strain evidence="2 3">G9-8</strain>
    </source>
</reference>
<keyword evidence="3" id="KW-1185">Reference proteome</keyword>
<evidence type="ECO:0000313" key="2">
    <source>
        <dbReference type="EMBL" id="MCF2870431.1"/>
    </source>
</evidence>
<name>A0ABS9CU09_9RHOB</name>
<dbReference type="SUPFAM" id="SSF53756">
    <property type="entry name" value="UDP-Glycosyltransferase/glycogen phosphorylase"/>
    <property type="match status" value="1"/>
</dbReference>
<comment type="caution">
    <text evidence="2">The sequence shown here is derived from an EMBL/GenBank/DDBJ whole genome shotgun (WGS) entry which is preliminary data.</text>
</comment>
<evidence type="ECO:0000259" key="1">
    <source>
        <dbReference type="Pfam" id="PF13579"/>
    </source>
</evidence>
<organism evidence="2 3">
    <name type="scientific">Octadecabacter dasysiphoniae</name>
    <dbReference type="NCBI Taxonomy" id="2909341"/>
    <lineage>
        <taxon>Bacteria</taxon>
        <taxon>Pseudomonadati</taxon>
        <taxon>Pseudomonadota</taxon>
        <taxon>Alphaproteobacteria</taxon>
        <taxon>Rhodobacterales</taxon>
        <taxon>Roseobacteraceae</taxon>
        <taxon>Octadecabacter</taxon>
    </lineage>
</organism>
<evidence type="ECO:0000313" key="3">
    <source>
        <dbReference type="Proteomes" id="UP001200557"/>
    </source>
</evidence>
<dbReference type="EMBL" id="JAKGAQ010000001">
    <property type="protein sequence ID" value="MCF2870431.1"/>
    <property type="molecule type" value="Genomic_DNA"/>
</dbReference>
<sequence>MANIFVFAFDLTEASQVRRIKNLQTLGHDIQSAAFRRGNMNADFSPDWPNIDLGFVENEQLGKRLVSILRGVLRMTRHRDALKEADVIMARNFDLLIIAWMSRVLSGAWRVPLVYECLDIHGLLTKTGPVGAMMRWCERRLLARVKLLIVSSPGFITHYFRAIQGYQGPYSIIENKLWFDATPIARPKQRPQKADDVLTLGWVGSIRCGSSLRLLMEAADALPERIRIRVHGNVHRHALPAFDAEVAKHPNVICFGPYEYPTELAEVYANCDLVWAQDLWQRGANSDWLLPNRIYEASWFGCPSIAVADTETGRRVAAGHLGFTVADTKAKSLIDLLKGLDRGAITRVSDHLLATDGDEFMLRPNDLQTALISVLPANR</sequence>
<dbReference type="RefSeq" id="WP_235224532.1">
    <property type="nucleotide sequence ID" value="NZ_JAKGAQ010000001.1"/>
</dbReference>
<proteinExistence type="predicted"/>
<dbReference type="Gene3D" id="3.40.50.2000">
    <property type="entry name" value="Glycogen Phosphorylase B"/>
    <property type="match status" value="2"/>
</dbReference>
<accession>A0ABS9CU09</accession>
<protein>
    <submittedName>
        <fullName evidence="2">Glycosyl transferase</fullName>
    </submittedName>
</protein>
<dbReference type="InterPro" id="IPR028098">
    <property type="entry name" value="Glyco_trans_4-like_N"/>
</dbReference>
<feature type="domain" description="Glycosyltransferase subfamily 4-like N-terminal" evidence="1">
    <location>
        <begin position="22"/>
        <end position="159"/>
    </location>
</feature>
<dbReference type="Proteomes" id="UP001200557">
    <property type="component" value="Unassembled WGS sequence"/>
</dbReference>
<dbReference type="GO" id="GO:0016740">
    <property type="term" value="F:transferase activity"/>
    <property type="evidence" value="ECO:0007669"/>
    <property type="project" value="UniProtKB-KW"/>
</dbReference>